<proteinExistence type="predicted"/>
<reference evidence="2 3" key="1">
    <citation type="submission" date="2024-02" db="EMBL/GenBank/DDBJ databases">
        <title>High-quality chromosome-scale genome assembly of Pensacola bahiagrass (Paspalum notatum Flugge var. saurae).</title>
        <authorList>
            <person name="Vega J.M."/>
            <person name="Podio M."/>
            <person name="Orjuela J."/>
            <person name="Siena L.A."/>
            <person name="Pessino S.C."/>
            <person name="Combes M.C."/>
            <person name="Mariac C."/>
            <person name="Albertini E."/>
            <person name="Pupilli F."/>
            <person name="Ortiz J.P.A."/>
            <person name="Leblanc O."/>
        </authorList>
    </citation>
    <scope>NUCLEOTIDE SEQUENCE [LARGE SCALE GENOMIC DNA]</scope>
    <source>
        <strain evidence="2">R1</strain>
        <tissue evidence="2">Leaf</tissue>
    </source>
</reference>
<evidence type="ECO:0000313" key="3">
    <source>
        <dbReference type="Proteomes" id="UP001341281"/>
    </source>
</evidence>
<name>A0AAQ3PWD9_PASNO</name>
<evidence type="ECO:0000256" key="1">
    <source>
        <dbReference type="SAM" id="MobiDB-lite"/>
    </source>
</evidence>
<feature type="region of interest" description="Disordered" evidence="1">
    <location>
        <begin position="97"/>
        <end position="131"/>
    </location>
</feature>
<gene>
    <name evidence="2" type="ORF">U9M48_004855</name>
</gene>
<accession>A0AAQ3PWD9</accession>
<dbReference type="AlphaFoldDB" id="A0AAQ3PWD9"/>
<evidence type="ECO:0000313" key="2">
    <source>
        <dbReference type="EMBL" id="WVZ53974.1"/>
    </source>
</evidence>
<organism evidence="2 3">
    <name type="scientific">Paspalum notatum var. saurae</name>
    <dbReference type="NCBI Taxonomy" id="547442"/>
    <lineage>
        <taxon>Eukaryota</taxon>
        <taxon>Viridiplantae</taxon>
        <taxon>Streptophyta</taxon>
        <taxon>Embryophyta</taxon>
        <taxon>Tracheophyta</taxon>
        <taxon>Spermatophyta</taxon>
        <taxon>Magnoliopsida</taxon>
        <taxon>Liliopsida</taxon>
        <taxon>Poales</taxon>
        <taxon>Poaceae</taxon>
        <taxon>PACMAD clade</taxon>
        <taxon>Panicoideae</taxon>
        <taxon>Andropogonodae</taxon>
        <taxon>Paspaleae</taxon>
        <taxon>Paspalinae</taxon>
        <taxon>Paspalum</taxon>
    </lineage>
</organism>
<sequence length="131" mass="14122">MLCLHDCTLGVTAPQSLPRKNEATQRPIHREIPCNFPDVSTWAERHGVAQEEVARLRAELRRANLVLGAARAGAGGGRRIGNEQLAEPVATVRRLTADARSAASSTSSATSTSTTRSKIRSITPAARVRQR</sequence>
<protein>
    <submittedName>
        <fullName evidence="2">Uncharacterized protein</fullName>
    </submittedName>
</protein>
<keyword evidence="3" id="KW-1185">Reference proteome</keyword>
<dbReference type="Proteomes" id="UP001341281">
    <property type="component" value="Chromosome 01"/>
</dbReference>
<dbReference type="EMBL" id="CP144745">
    <property type="protein sequence ID" value="WVZ53974.1"/>
    <property type="molecule type" value="Genomic_DNA"/>
</dbReference>
<feature type="compositionally biased region" description="Low complexity" evidence="1">
    <location>
        <begin position="98"/>
        <end position="123"/>
    </location>
</feature>